<evidence type="ECO:0000313" key="2">
    <source>
        <dbReference type="Proteomes" id="UP000694546"/>
    </source>
</evidence>
<protein>
    <submittedName>
        <fullName evidence="1">Uncharacterized protein</fullName>
    </submittedName>
</protein>
<dbReference type="Proteomes" id="UP000694546">
    <property type="component" value="Chromosome 20"/>
</dbReference>
<keyword evidence="2" id="KW-1185">Reference proteome</keyword>
<reference evidence="1" key="1">
    <citation type="submission" date="2025-08" db="UniProtKB">
        <authorList>
            <consortium name="Ensembl"/>
        </authorList>
    </citation>
    <scope>IDENTIFICATION</scope>
</reference>
<organism evidence="1 2">
    <name type="scientific">Gadus morhua</name>
    <name type="common">Atlantic cod</name>
    <dbReference type="NCBI Taxonomy" id="8049"/>
    <lineage>
        <taxon>Eukaryota</taxon>
        <taxon>Metazoa</taxon>
        <taxon>Chordata</taxon>
        <taxon>Craniata</taxon>
        <taxon>Vertebrata</taxon>
        <taxon>Euteleostomi</taxon>
        <taxon>Actinopterygii</taxon>
        <taxon>Neopterygii</taxon>
        <taxon>Teleostei</taxon>
        <taxon>Neoteleostei</taxon>
        <taxon>Acanthomorphata</taxon>
        <taxon>Zeiogadaria</taxon>
        <taxon>Gadariae</taxon>
        <taxon>Gadiformes</taxon>
        <taxon>Gadoidei</taxon>
        <taxon>Gadidae</taxon>
        <taxon>Gadus</taxon>
    </lineage>
</organism>
<proteinExistence type="predicted"/>
<dbReference type="Ensembl" id="ENSGMOT00000036524.1">
    <property type="protein sequence ID" value="ENSGMOP00000039540.1"/>
    <property type="gene ID" value="ENSGMOG00000035916.1"/>
</dbReference>
<dbReference type="AlphaFoldDB" id="A0A8C5B0K5"/>
<sequence length="56" mass="5969">MVWCIKANCCGSLMGDVVSIGGIEMLCFVPPLSSRGPSVDSCIMLVLYLGESHHVL</sequence>
<accession>A0A8C5B0K5</accession>
<name>A0A8C5B0K5_GADMO</name>
<evidence type="ECO:0000313" key="1">
    <source>
        <dbReference type="Ensembl" id="ENSGMOP00000039540.1"/>
    </source>
</evidence>
<reference evidence="1" key="2">
    <citation type="submission" date="2025-09" db="UniProtKB">
        <authorList>
            <consortium name="Ensembl"/>
        </authorList>
    </citation>
    <scope>IDENTIFICATION</scope>
</reference>